<feature type="domain" description="Chitin-binding type-2" evidence="2">
    <location>
        <begin position="792"/>
        <end position="851"/>
    </location>
</feature>
<dbReference type="HOGENOM" id="CLU_009831_0_0_1"/>
<reference evidence="4" key="2">
    <citation type="submission" date="2021-02" db="UniProtKB">
        <authorList>
            <consortium name="EnsemblMetazoa"/>
        </authorList>
    </citation>
    <scope>IDENTIFICATION</scope>
    <source>
        <strain evidence="4">JHB</strain>
    </source>
</reference>
<dbReference type="KEGG" id="cqu:CpipJ_CPIJ015173"/>
<keyword evidence="5" id="KW-1185">Reference proteome</keyword>
<evidence type="ECO:0000313" key="4">
    <source>
        <dbReference type="EnsemblMetazoa" id="CPIJ015173-PA"/>
    </source>
</evidence>
<feature type="compositionally biased region" description="Low complexity" evidence="1">
    <location>
        <begin position="159"/>
        <end position="177"/>
    </location>
</feature>
<dbReference type="GO" id="GO:0008061">
    <property type="term" value="F:chitin binding"/>
    <property type="evidence" value="ECO:0007669"/>
    <property type="project" value="InterPro"/>
</dbReference>
<dbReference type="PANTHER" id="PTHR22933:SF18">
    <property type="match status" value="1"/>
</dbReference>
<dbReference type="SMART" id="SM00494">
    <property type="entry name" value="ChtBD2"/>
    <property type="match status" value="1"/>
</dbReference>
<feature type="region of interest" description="Disordered" evidence="1">
    <location>
        <begin position="365"/>
        <end position="421"/>
    </location>
</feature>
<proteinExistence type="predicted"/>
<dbReference type="eggNOG" id="ENOG502S4KI">
    <property type="taxonomic scope" value="Eukaryota"/>
</dbReference>
<dbReference type="InterPro" id="IPR052976">
    <property type="entry name" value="Scoloptoxin-like"/>
</dbReference>
<dbReference type="PANTHER" id="PTHR22933">
    <property type="entry name" value="FI18007P1-RELATED"/>
    <property type="match status" value="1"/>
</dbReference>
<evidence type="ECO:0000259" key="2">
    <source>
        <dbReference type="PROSITE" id="PS50940"/>
    </source>
</evidence>
<dbReference type="EMBL" id="DS232455">
    <property type="protein sequence ID" value="EDS42032.1"/>
    <property type="molecule type" value="Genomic_DNA"/>
</dbReference>
<dbReference type="GO" id="GO:0005576">
    <property type="term" value="C:extracellular region"/>
    <property type="evidence" value="ECO:0007669"/>
    <property type="project" value="InterPro"/>
</dbReference>
<gene>
    <name evidence="4" type="primary">6048774</name>
    <name evidence="3" type="ORF">CpipJ_CPIJ015173</name>
</gene>
<dbReference type="InterPro" id="IPR036508">
    <property type="entry name" value="Chitin-bd_dom_sf"/>
</dbReference>
<feature type="region of interest" description="Disordered" evidence="1">
    <location>
        <begin position="252"/>
        <end position="319"/>
    </location>
</feature>
<dbReference type="VEuPathDB" id="VectorBase:CPIJ015173"/>
<feature type="compositionally biased region" description="Basic residues" evidence="1">
    <location>
        <begin position="554"/>
        <end position="564"/>
    </location>
</feature>
<evidence type="ECO:0000313" key="5">
    <source>
        <dbReference type="Proteomes" id="UP000002320"/>
    </source>
</evidence>
<feature type="region of interest" description="Disordered" evidence="1">
    <location>
        <begin position="32"/>
        <end position="54"/>
    </location>
</feature>
<feature type="compositionally biased region" description="Low complexity" evidence="1">
    <location>
        <begin position="720"/>
        <end position="737"/>
    </location>
</feature>
<feature type="compositionally biased region" description="Low complexity" evidence="1">
    <location>
        <begin position="259"/>
        <end position="270"/>
    </location>
</feature>
<feature type="compositionally biased region" description="Basic residues" evidence="1">
    <location>
        <begin position="646"/>
        <end position="655"/>
    </location>
</feature>
<protein>
    <recommendedName>
        <fullName evidence="2">Chitin-binding type-2 domain-containing protein</fullName>
    </recommendedName>
</protein>
<feature type="region of interest" description="Disordered" evidence="1">
    <location>
        <begin position="715"/>
        <end position="783"/>
    </location>
</feature>
<feature type="compositionally biased region" description="Acidic residues" evidence="1">
    <location>
        <begin position="466"/>
        <end position="475"/>
    </location>
</feature>
<dbReference type="STRING" id="7176.B0X7M0"/>
<sequence length="884" mass="97979">MAERSKALRSGRSLLCRPLIATLITTQEVTSISVSDGNGPRHLRPLGPIPPPPPGPNHPALRRYASGVKGLVPGGGGGGRPPPRLTARVDSPSVVGSNSTTVDRNRRLIPYMTFYIPSSNGDFSLPINQAYNYMPIRSQPRPQEQSQPTQYIHHHHHQTGSGSQHQSPQSHQSSKSPILSLQQYQTRLPQQQQQQTSSLSGLGGDLPLVYQSYQPQMHLRYQSSSSGSSSTSSQSQPLKTILINNAPIQYEYSQRHQPSSSSSSTSSGSGRDPNLPLLYSARNQLQQHQQQQFAPPPSSKLYAIEQPKPQPSVQSNGISGGGSVNLLVTPTPAPVTRSPIKVSAYKKYQINPFLPSNKLPGSFTPLYGSSSGSSGPTQHILDESSEEEVNQPQPTYNSRPAPKPQTTYVLVKPSPEPNQLYYQEKPAGLRTPPSYKEKPASSPYLDELEIYKPIPKPVTIAKPSYLDDDQDDDDREYYKPKPVVHKPNYDHVYKPAVKPVAVPIPVAVEYSTPRPVPVHVEYSTPRPHPLIKDTYYVTTTAAPPQVTSTVRPKYSVRQKPHHYKPSSTKAPPPLRQHLTEKLQPADIRSPGPNYFDHFSDYKSYVQQTYQQQRPQPNYIPMSKPTKVTKLVPAPPEEPQVTYHKPARPIYHHKPSPRPATPTQIVDTVSTSGSTSLADLLKKLQDSNHLPKTLTPDNIDNSIRTLVKILNNLKASQQVHQQPSQTYPDQDYQDYQPPAGAPPPKSKKPPKKPVVDDDESDSDSPPTGKAPPGPTSGRPGIDYPNLAEIPETSFSCKEQRYKGFFGDPETNCQVWHYCDLNGGKASFLCPNGTIFSQVALTCDWWFNVKCSTTAQLYVLNERLYKYILPFTPKFPEDYSGPLVDK</sequence>
<dbReference type="SUPFAM" id="SSF57625">
    <property type="entry name" value="Invertebrate chitin-binding proteins"/>
    <property type="match status" value="1"/>
</dbReference>
<dbReference type="Proteomes" id="UP000002320">
    <property type="component" value="Unassembled WGS sequence"/>
</dbReference>
<feature type="region of interest" description="Disordered" evidence="1">
    <location>
        <begin position="459"/>
        <end position="483"/>
    </location>
</feature>
<dbReference type="Gene3D" id="2.170.140.10">
    <property type="entry name" value="Chitin binding domain"/>
    <property type="match status" value="1"/>
</dbReference>
<dbReference type="EnsemblMetazoa" id="CPIJ015173-RA">
    <property type="protein sequence ID" value="CPIJ015173-PA"/>
    <property type="gene ID" value="CPIJ015173"/>
</dbReference>
<accession>B0X7M0</accession>
<evidence type="ECO:0000313" key="3">
    <source>
        <dbReference type="EMBL" id="EDS42032.1"/>
    </source>
</evidence>
<feature type="compositionally biased region" description="Polar residues" evidence="1">
    <location>
        <begin position="660"/>
        <end position="670"/>
    </location>
</feature>
<reference evidence="3" key="1">
    <citation type="submission" date="2007-03" db="EMBL/GenBank/DDBJ databases">
        <title>Annotation of Culex pipiens quinquefasciatus.</title>
        <authorList>
            <consortium name="The Broad Institute Genome Sequencing Platform"/>
            <person name="Atkinson P.W."/>
            <person name="Hemingway J."/>
            <person name="Christensen B.M."/>
            <person name="Higgs S."/>
            <person name="Kodira C."/>
            <person name="Hannick L."/>
            <person name="Megy K."/>
            <person name="O'Leary S."/>
            <person name="Pearson M."/>
            <person name="Haas B.J."/>
            <person name="Mauceli E."/>
            <person name="Wortman J.R."/>
            <person name="Lee N.H."/>
            <person name="Guigo R."/>
            <person name="Stanke M."/>
            <person name="Alvarado L."/>
            <person name="Amedeo P."/>
            <person name="Antoine C.H."/>
            <person name="Arensburger P."/>
            <person name="Bidwell S.L."/>
            <person name="Crawford M."/>
            <person name="Camaro F."/>
            <person name="Devon K."/>
            <person name="Engels R."/>
            <person name="Hammond M."/>
            <person name="Howarth C."/>
            <person name="Koehrsen M."/>
            <person name="Lawson D."/>
            <person name="Montgomery P."/>
            <person name="Nene V."/>
            <person name="Nusbaum C."/>
            <person name="Puiu D."/>
            <person name="Romero-Severson J."/>
            <person name="Severson D.W."/>
            <person name="Shumway M."/>
            <person name="Sisk P."/>
            <person name="Stolte C."/>
            <person name="Zeng Q."/>
            <person name="Eisenstadt E."/>
            <person name="Fraser-Liggett C."/>
            <person name="Strausberg R."/>
            <person name="Galagan J."/>
            <person name="Birren B."/>
            <person name="Collins F.H."/>
        </authorList>
    </citation>
    <scope>NUCLEOTIDE SEQUENCE [LARGE SCALE GENOMIC DNA]</scope>
    <source>
        <strain evidence="3">JHB</strain>
    </source>
</reference>
<feature type="region of interest" description="Disordered" evidence="1">
    <location>
        <begin position="138"/>
        <end position="177"/>
    </location>
</feature>
<dbReference type="AlphaFoldDB" id="B0X7M0"/>
<dbReference type="OMA" id="SYMPHHP"/>
<name>B0X7M0_CULQU</name>
<feature type="region of interest" description="Disordered" evidence="1">
    <location>
        <begin position="646"/>
        <end position="670"/>
    </location>
</feature>
<organism>
    <name type="scientific">Culex quinquefasciatus</name>
    <name type="common">Southern house mosquito</name>
    <name type="synonym">Culex pungens</name>
    <dbReference type="NCBI Taxonomy" id="7176"/>
    <lineage>
        <taxon>Eukaryota</taxon>
        <taxon>Metazoa</taxon>
        <taxon>Ecdysozoa</taxon>
        <taxon>Arthropoda</taxon>
        <taxon>Hexapoda</taxon>
        <taxon>Insecta</taxon>
        <taxon>Pterygota</taxon>
        <taxon>Neoptera</taxon>
        <taxon>Endopterygota</taxon>
        <taxon>Diptera</taxon>
        <taxon>Nematocera</taxon>
        <taxon>Culicoidea</taxon>
        <taxon>Culicidae</taxon>
        <taxon>Culicinae</taxon>
        <taxon>Culicini</taxon>
        <taxon>Culex</taxon>
        <taxon>Culex</taxon>
    </lineage>
</organism>
<dbReference type="PROSITE" id="PS50940">
    <property type="entry name" value="CHIT_BIND_II"/>
    <property type="match status" value="1"/>
</dbReference>
<dbReference type="VEuPathDB" id="VectorBase:CQUJHB005408"/>
<evidence type="ECO:0000256" key="1">
    <source>
        <dbReference type="SAM" id="MobiDB-lite"/>
    </source>
</evidence>
<feature type="compositionally biased region" description="Polar residues" evidence="1">
    <location>
        <begin position="390"/>
        <end position="408"/>
    </location>
</feature>
<dbReference type="Pfam" id="PF01607">
    <property type="entry name" value="CBM_14"/>
    <property type="match status" value="1"/>
</dbReference>
<feature type="compositionally biased region" description="Low complexity" evidence="1">
    <location>
        <begin position="138"/>
        <end position="151"/>
    </location>
</feature>
<dbReference type="InterPro" id="IPR002557">
    <property type="entry name" value="Chitin-bd_dom"/>
</dbReference>
<dbReference type="InParanoid" id="B0X7M0"/>
<feature type="region of interest" description="Disordered" evidence="1">
    <location>
        <begin position="73"/>
        <end position="99"/>
    </location>
</feature>
<dbReference type="OrthoDB" id="541276at2759"/>
<feature type="region of interest" description="Disordered" evidence="1">
    <location>
        <begin position="546"/>
        <end position="574"/>
    </location>
</feature>